<accession>A0ABV8WY49</accession>
<dbReference type="EMBL" id="JBHSDT010000004">
    <property type="protein sequence ID" value="MFC4403516.1"/>
    <property type="molecule type" value="Genomic_DNA"/>
</dbReference>
<dbReference type="Proteomes" id="UP001595882">
    <property type="component" value="Unassembled WGS sequence"/>
</dbReference>
<evidence type="ECO:0000313" key="2">
    <source>
        <dbReference type="Proteomes" id="UP001595882"/>
    </source>
</evidence>
<name>A0ABV8WY49_9BACI</name>
<comment type="caution">
    <text evidence="1">The sequence shown here is derived from an EMBL/GenBank/DDBJ whole genome shotgun (WGS) entry which is preliminary data.</text>
</comment>
<protein>
    <submittedName>
        <fullName evidence="1">Uncharacterized protein</fullName>
    </submittedName>
</protein>
<keyword evidence="2" id="KW-1185">Reference proteome</keyword>
<organism evidence="1 2">
    <name type="scientific">Gracilibacillus xinjiangensis</name>
    <dbReference type="NCBI Taxonomy" id="1193282"/>
    <lineage>
        <taxon>Bacteria</taxon>
        <taxon>Bacillati</taxon>
        <taxon>Bacillota</taxon>
        <taxon>Bacilli</taxon>
        <taxon>Bacillales</taxon>
        <taxon>Bacillaceae</taxon>
        <taxon>Gracilibacillus</taxon>
    </lineage>
</organism>
<sequence length="88" mass="10477">MKLSNMILHKDILLIHADINNNDYIFTVKWTMPVNKKGGEWELKSYQNNSNGEQDLSNDQVQAFLNQINPEWDWEKDKEQIERVIDQD</sequence>
<dbReference type="RefSeq" id="WP_390252006.1">
    <property type="nucleotide sequence ID" value="NZ_JBHSDT010000004.1"/>
</dbReference>
<evidence type="ECO:0000313" key="1">
    <source>
        <dbReference type="EMBL" id="MFC4403516.1"/>
    </source>
</evidence>
<proteinExistence type="predicted"/>
<gene>
    <name evidence="1" type="ORF">ACFOY7_10535</name>
</gene>
<reference evidence="2" key="1">
    <citation type="journal article" date="2019" name="Int. J. Syst. Evol. Microbiol.">
        <title>The Global Catalogue of Microorganisms (GCM) 10K type strain sequencing project: providing services to taxonomists for standard genome sequencing and annotation.</title>
        <authorList>
            <consortium name="The Broad Institute Genomics Platform"/>
            <consortium name="The Broad Institute Genome Sequencing Center for Infectious Disease"/>
            <person name="Wu L."/>
            <person name="Ma J."/>
        </authorList>
    </citation>
    <scope>NUCLEOTIDE SEQUENCE [LARGE SCALE GENOMIC DNA]</scope>
    <source>
        <strain evidence="2">CCUG 37865</strain>
    </source>
</reference>